<gene>
    <name evidence="2" type="ORF">SAMN04487772_13814</name>
</gene>
<evidence type="ECO:0000259" key="1">
    <source>
        <dbReference type="Pfam" id="PF01797"/>
    </source>
</evidence>
<dbReference type="SUPFAM" id="SSF143422">
    <property type="entry name" value="Transposase IS200-like"/>
    <property type="match status" value="1"/>
</dbReference>
<feature type="non-terminal residue" evidence="2">
    <location>
        <position position="51"/>
    </location>
</feature>
<name>A0A1I0FUQ6_9FIRM</name>
<dbReference type="RefSeq" id="WP_177180811.1">
    <property type="nucleotide sequence ID" value="NZ_FOHN01000038.1"/>
</dbReference>
<dbReference type="PANTHER" id="PTHR33360:SF2">
    <property type="entry name" value="TRANSPOSASE FOR INSERTION SEQUENCE ELEMENT IS200"/>
    <property type="match status" value="1"/>
</dbReference>
<dbReference type="Gene3D" id="3.30.70.1290">
    <property type="entry name" value="Transposase IS200-like"/>
    <property type="match status" value="1"/>
</dbReference>
<organism evidence="2 3">
    <name type="scientific">[Clostridium] polysaccharolyticum</name>
    <dbReference type="NCBI Taxonomy" id="29364"/>
    <lineage>
        <taxon>Bacteria</taxon>
        <taxon>Bacillati</taxon>
        <taxon>Bacillota</taxon>
        <taxon>Clostridia</taxon>
        <taxon>Lachnospirales</taxon>
        <taxon>Lachnospiraceae</taxon>
    </lineage>
</organism>
<dbReference type="InterPro" id="IPR002686">
    <property type="entry name" value="Transposase_17"/>
</dbReference>
<proteinExistence type="predicted"/>
<reference evidence="2 3" key="1">
    <citation type="submission" date="2016-10" db="EMBL/GenBank/DDBJ databases">
        <authorList>
            <person name="de Groot N.N."/>
        </authorList>
    </citation>
    <scope>NUCLEOTIDE SEQUENCE [LARGE SCALE GENOMIC DNA]</scope>
    <source>
        <strain evidence="2 3">DSM 1801</strain>
    </source>
</reference>
<dbReference type="Proteomes" id="UP000199800">
    <property type="component" value="Unassembled WGS sequence"/>
</dbReference>
<dbReference type="Pfam" id="PF01797">
    <property type="entry name" value="Y1_Tnp"/>
    <property type="match status" value="1"/>
</dbReference>
<dbReference type="GO" id="GO:0004803">
    <property type="term" value="F:transposase activity"/>
    <property type="evidence" value="ECO:0007669"/>
    <property type="project" value="InterPro"/>
</dbReference>
<accession>A0A1I0FUQ6</accession>
<dbReference type="GO" id="GO:0003677">
    <property type="term" value="F:DNA binding"/>
    <property type="evidence" value="ECO:0007669"/>
    <property type="project" value="InterPro"/>
</dbReference>
<dbReference type="EMBL" id="FOHN01000038">
    <property type="protein sequence ID" value="SET62195.1"/>
    <property type="molecule type" value="Genomic_DNA"/>
</dbReference>
<dbReference type="GO" id="GO:0006313">
    <property type="term" value="P:DNA transposition"/>
    <property type="evidence" value="ECO:0007669"/>
    <property type="project" value="InterPro"/>
</dbReference>
<dbReference type="PANTHER" id="PTHR33360">
    <property type="entry name" value="TRANSPOSASE FOR INSERTION SEQUENCE ELEMENT IS200"/>
    <property type="match status" value="1"/>
</dbReference>
<feature type="domain" description="Transposase IS200-like" evidence="1">
    <location>
        <begin position="10"/>
        <end position="51"/>
    </location>
</feature>
<evidence type="ECO:0000313" key="3">
    <source>
        <dbReference type="Proteomes" id="UP000199800"/>
    </source>
</evidence>
<sequence length="51" mass="6057">MDVNSLSHTKWNCKYHIVFAPKYRRKIIYGKLYRDIASILSTLCKRKGVKI</sequence>
<protein>
    <submittedName>
        <fullName evidence="2">Transposase IS200 like</fullName>
    </submittedName>
</protein>
<dbReference type="AlphaFoldDB" id="A0A1I0FUQ6"/>
<dbReference type="InterPro" id="IPR036515">
    <property type="entry name" value="Transposase_17_sf"/>
</dbReference>
<dbReference type="STRING" id="29364.SAMN04487772_13814"/>
<evidence type="ECO:0000313" key="2">
    <source>
        <dbReference type="EMBL" id="SET62195.1"/>
    </source>
</evidence>
<keyword evidence="3" id="KW-1185">Reference proteome</keyword>